<keyword evidence="1" id="KW-0732">Signal</keyword>
<reference evidence="3" key="1">
    <citation type="submission" date="2021-01" db="UniProtKB">
        <authorList>
            <consortium name="EnsemblMetazoa"/>
        </authorList>
    </citation>
    <scope>IDENTIFICATION</scope>
</reference>
<feature type="domain" description="PA14" evidence="2">
    <location>
        <begin position="311"/>
        <end position="459"/>
    </location>
</feature>
<accession>A0A7M5XAB5</accession>
<dbReference type="EnsemblMetazoa" id="CLYHEMT019791.1">
    <property type="protein sequence ID" value="CLYHEMP019791.1"/>
    <property type="gene ID" value="CLYHEMG019791"/>
</dbReference>
<dbReference type="Gene3D" id="3.50.4.10">
    <property type="entry name" value="Hepatocyte Growth Factor"/>
    <property type="match status" value="1"/>
</dbReference>
<evidence type="ECO:0000256" key="1">
    <source>
        <dbReference type="ARBA" id="ARBA00022729"/>
    </source>
</evidence>
<keyword evidence="4" id="KW-1185">Reference proteome</keyword>
<dbReference type="Proteomes" id="UP000594262">
    <property type="component" value="Unplaced"/>
</dbReference>
<sequence length="464" mass="53719">DSCSTKIQAKLRVQSILIAKKISAHEKNIQTLRECFTRCTTNCGSFAYHESKKTCLIFTEVLAKEVISRFISEGWQYGKVNSKNKIILYVKSIGTCNEEYCQGDSCLFDVKETCTPSIYSLPDCEQYNGVLTGCDHARSVHTDTPPLAMTEDNTPFDPTQPIAMSIDGIYVHWPCPEDVEHTKILIENGRQCLHTSTMLNQGWHRRWEEWCIKQWHVHSYNRVTGEMYERYDGRWFMIEFNPVFNMHRFISMDDPARKLNFIRTGFGTFDVGNGFYLGKKIVFHNVGYFVGPQTQHLPIDAYNYINFTNIPGAVKASAWTFNQIDLEAVRTLGPPHFQGRYDNFQSYNFDGRWNDYSMMLQSFFVPPTNGLYQFILVSDDNAKLYISNDHQESGRYEIIHNTEWGPIDDYSHRSSQIELVAGKEYYLEIIGHDNSNDEYFIAGVILPSGEVIVPITYKYLKPYW</sequence>
<dbReference type="PANTHER" id="PTHR46769">
    <property type="entry name" value="POLYCYSTIC KIDNEY AND HEPATIC DISEASE 1 (AUTOSOMAL RECESSIVE)-LIKE 1"/>
    <property type="match status" value="1"/>
</dbReference>
<evidence type="ECO:0000313" key="3">
    <source>
        <dbReference type="EnsemblMetazoa" id="CLYHEMP019791.1"/>
    </source>
</evidence>
<dbReference type="InterPro" id="IPR052387">
    <property type="entry name" value="Fibrocystin"/>
</dbReference>
<organism evidence="3 4">
    <name type="scientific">Clytia hemisphaerica</name>
    <dbReference type="NCBI Taxonomy" id="252671"/>
    <lineage>
        <taxon>Eukaryota</taxon>
        <taxon>Metazoa</taxon>
        <taxon>Cnidaria</taxon>
        <taxon>Hydrozoa</taxon>
        <taxon>Hydroidolina</taxon>
        <taxon>Leptothecata</taxon>
        <taxon>Obeliida</taxon>
        <taxon>Clytiidae</taxon>
        <taxon>Clytia</taxon>
    </lineage>
</organism>
<name>A0A7M5XAB5_9CNID</name>
<dbReference type="PROSITE" id="PS51820">
    <property type="entry name" value="PA14"/>
    <property type="match status" value="1"/>
</dbReference>
<protein>
    <recommendedName>
        <fullName evidence="2">PA14 domain-containing protein</fullName>
    </recommendedName>
</protein>
<evidence type="ECO:0000313" key="4">
    <source>
        <dbReference type="Proteomes" id="UP000594262"/>
    </source>
</evidence>
<evidence type="ECO:0000259" key="2">
    <source>
        <dbReference type="PROSITE" id="PS51820"/>
    </source>
</evidence>
<proteinExistence type="predicted"/>
<dbReference type="InterPro" id="IPR037524">
    <property type="entry name" value="PA14/GLEYA"/>
</dbReference>
<dbReference type="Gene3D" id="2.60.120.1560">
    <property type="match status" value="1"/>
</dbReference>
<dbReference type="InterPro" id="IPR011658">
    <property type="entry name" value="PA14_dom"/>
</dbReference>
<dbReference type="SUPFAM" id="SSF56988">
    <property type="entry name" value="Anthrax protective antigen"/>
    <property type="match status" value="1"/>
</dbReference>
<dbReference type="SUPFAM" id="SSF57414">
    <property type="entry name" value="Hairpin loop containing domain-like"/>
    <property type="match status" value="1"/>
</dbReference>
<dbReference type="Pfam" id="PF07691">
    <property type="entry name" value="PA14"/>
    <property type="match status" value="1"/>
</dbReference>
<dbReference type="AlphaFoldDB" id="A0A7M5XAB5"/>
<dbReference type="PANTHER" id="PTHR46769:SF2">
    <property type="entry name" value="FIBROCYSTIN-L ISOFORM 2 PRECURSOR-RELATED"/>
    <property type="match status" value="1"/>
</dbReference>